<dbReference type="Proteomes" id="UP000188268">
    <property type="component" value="Unassembled WGS sequence"/>
</dbReference>
<gene>
    <name evidence="1" type="ORF">CCACVL1_16442</name>
</gene>
<name>A0A1R3HWV7_COCAP</name>
<dbReference type="InterPro" id="IPR053273">
    <property type="entry name" value="CST_Regulator"/>
</dbReference>
<dbReference type="OrthoDB" id="1644512at2759"/>
<dbReference type="EMBL" id="AWWV01011056">
    <property type="protein sequence ID" value="OMO74847.1"/>
    <property type="molecule type" value="Genomic_DNA"/>
</dbReference>
<protein>
    <submittedName>
        <fullName evidence="1">Uncharacterized protein</fullName>
    </submittedName>
</protein>
<dbReference type="OMA" id="DENRTYI"/>
<accession>A0A1R3HWV7</accession>
<keyword evidence="2" id="KW-1185">Reference proteome</keyword>
<evidence type="ECO:0000313" key="1">
    <source>
        <dbReference type="EMBL" id="OMO74847.1"/>
    </source>
</evidence>
<evidence type="ECO:0000313" key="2">
    <source>
        <dbReference type="Proteomes" id="UP000188268"/>
    </source>
</evidence>
<dbReference type="GO" id="GO:0005776">
    <property type="term" value="C:autophagosome"/>
    <property type="evidence" value="ECO:0007669"/>
    <property type="project" value="TreeGrafter"/>
</dbReference>
<dbReference type="PANTHER" id="PTHR34659">
    <property type="entry name" value="BNAA05G11610D PROTEIN"/>
    <property type="match status" value="1"/>
</dbReference>
<dbReference type="AlphaFoldDB" id="A0A1R3HWV7"/>
<sequence>MDFKGIGWVGGIYQKFETLCHEVDNIVNQDTVKYVENQAQSVGKSMKRLYSGVIHDILPPLKHDGQGVSFKKSDKIDADVDSKASIDKYHIETVRKLSEPSAVDLFEKQPGHASNEVCLSHYLSIPASVEAAESSIMSGQVSDVMKNTDSDVKTEENAEVETSASEVLELIANSKEEFFGVSLGNEFIDCDENFSCQVSVEVSRTRSVNDEDFQSTRKEGNNEDGIAVDVEKKQLDCALGELCLVDQLGNPNSEDSLSGTEHITSEQVVDDLKDTKPEVNIGENATMEKPLAFEVSELISNAKKESFGVSLLSDFIDFNDEEPSWVEAEVSPATSVHDVIQPSESDVLGLISIVEEESCEGSLVHNVVNCNDKIPCVDRADVSSSTLINSDQNVRTIKNDFADDSECVSVASGGINSSKVICCEENMAEVAVGSSCGSILKELLPENSPENSPAKALLNHDHVDEAGFVFHSLHSSSMLDPNLPNEKKLPEEVSVSYSNDQSVDSFGIIDDSTDDISTSSMETIALCDEVKLEDSCVIVDSAALCAVSRIMRKHRSYKVSLSLSLSLSLSISHHMVSHALITYFRHDKM</sequence>
<organism evidence="1 2">
    <name type="scientific">Corchorus capsularis</name>
    <name type="common">Jute</name>
    <dbReference type="NCBI Taxonomy" id="210143"/>
    <lineage>
        <taxon>Eukaryota</taxon>
        <taxon>Viridiplantae</taxon>
        <taxon>Streptophyta</taxon>
        <taxon>Embryophyta</taxon>
        <taxon>Tracheophyta</taxon>
        <taxon>Spermatophyta</taxon>
        <taxon>Magnoliopsida</taxon>
        <taxon>eudicotyledons</taxon>
        <taxon>Gunneridae</taxon>
        <taxon>Pentapetalae</taxon>
        <taxon>rosids</taxon>
        <taxon>malvids</taxon>
        <taxon>Malvales</taxon>
        <taxon>Malvaceae</taxon>
        <taxon>Grewioideae</taxon>
        <taxon>Apeibeae</taxon>
        <taxon>Corchorus</taxon>
    </lineage>
</organism>
<reference evidence="1 2" key="1">
    <citation type="submission" date="2013-09" db="EMBL/GenBank/DDBJ databases">
        <title>Corchorus capsularis genome sequencing.</title>
        <authorList>
            <person name="Alam M."/>
            <person name="Haque M.S."/>
            <person name="Islam M.S."/>
            <person name="Emdad E.M."/>
            <person name="Islam M.M."/>
            <person name="Ahmed B."/>
            <person name="Halim A."/>
            <person name="Hossen Q.M.M."/>
            <person name="Hossain M.Z."/>
            <person name="Ahmed R."/>
            <person name="Khan M.M."/>
            <person name="Islam R."/>
            <person name="Rashid M.M."/>
            <person name="Khan S.A."/>
            <person name="Rahman M.S."/>
            <person name="Alam M."/>
        </authorList>
    </citation>
    <scope>NUCLEOTIDE SEQUENCE [LARGE SCALE GENOMIC DNA]</scope>
    <source>
        <strain evidence="2">cv. CVL-1</strain>
        <tissue evidence="1">Whole seedling</tissue>
    </source>
</reference>
<comment type="caution">
    <text evidence="1">The sequence shown here is derived from an EMBL/GenBank/DDBJ whole genome shotgun (WGS) entry which is preliminary data.</text>
</comment>
<dbReference type="STRING" id="210143.A0A1R3HWV7"/>
<dbReference type="PANTHER" id="PTHR34659:SF1">
    <property type="entry name" value="PROTEIN EGT2"/>
    <property type="match status" value="1"/>
</dbReference>
<dbReference type="GO" id="GO:0061908">
    <property type="term" value="C:phagophore"/>
    <property type="evidence" value="ECO:0007669"/>
    <property type="project" value="TreeGrafter"/>
</dbReference>
<dbReference type="Gramene" id="OMO74847">
    <property type="protein sequence ID" value="OMO74847"/>
    <property type="gene ID" value="CCACVL1_16442"/>
</dbReference>
<proteinExistence type="predicted"/>
<dbReference type="GO" id="GO:0006950">
    <property type="term" value="P:response to stress"/>
    <property type="evidence" value="ECO:0007669"/>
    <property type="project" value="TreeGrafter"/>
</dbReference>